<dbReference type="PANTHER" id="PTHR33463">
    <property type="entry name" value="NB-ARC DOMAIN-CONTAINING PROTEIN-RELATED"/>
    <property type="match status" value="1"/>
</dbReference>
<comment type="caution">
    <text evidence="6">The sequence shown here is derived from an EMBL/GenBank/DDBJ whole genome shotgun (WGS) entry which is preliminary data.</text>
</comment>
<sequence>MFLSRPMWKPLTKTLWQTEPLGIKLMRIRDFIMLLLIYPMELDEEGIFKSWISEFSKWKAQLLSTGDVSVTDKRLRKLTGKVLRRMHGFVPLEIMNKIESGERSIFNHNYAIPEAILHMTVDLAVNQLIQTLFSRDHSPCYVRLLTTNLAEKKSVVDKIAAALAEKVNMFGIDKDFLRALWINASTYETDAEVRVQEEINKMMVSDFSVTSNRYLVIVVDVDSNKKLDLHKVCFPVGIMVLITTDLSTKAETDDDYRVSCTMDLNIRTQDHLLSWEVFCSYVGPTLHSSISYQKIAVQIVKECHCHLFAIVLVANWLKNVKGIEQWEVALDKLSNLNLSHDYQDNDGREISRVMGNAFVNIIWEDIDDTQKLCLELSLSVQKIKIGVQYAILESNLANILGFNGQVDLLIRELLNRFVLLGGVYGVVYLPIETYDIIKSLHTLNPSIIRYGSSGLTEPPNIRQWHRLIQIELMDNKIYELPHSPDCPKLKVLLLQGNSDLFDISDSFFDHMPLLQQLDLSYTSITNLPPSIFKLTQLKKLYLRGCDLLIELPPQIGRLKNLVELDLDGTLITHLPKEVGELISLQRLTLCFDGYHGILGHGKEDKQVSNLTIIPAEVISNLTRLRYLCINVDPEDERWNENVDSVLVEIFGLERLEMVSIYVPKAELLELIPIERSLNFKLVVGHHMRRFISRVTPELEQKFNSFDRSIKFVNGVSVPNVVKMNLTHFKALYLDRHMTIKSLSDFELKNLSGIQVCILAECNEMETIVDGSYLHDGHALPNLKFLSVFYMKNLRSICEMSKPSFLRLKSIALHTCSVLTTIFTLDSLNNLSLLEEIIIEDCPKVTTLISHDSPNQKTEFCLPKLRMITLLYLPELVSIFNGQHVEQVLEKMEFYYCPKLQCLSKSELSSKFLKVIKGESMWWEALKWNAEEWGNTSRPIFLESIFSPISEEADILTQLVAHPKIQPNECQDTTYMVTVKLSSQISCC</sequence>
<feature type="domain" description="Disease resistance R13L4/SHOC-2-like LRR" evidence="5">
    <location>
        <begin position="474"/>
        <end position="839"/>
    </location>
</feature>
<accession>A0ABD1N5P6</accession>
<dbReference type="InterPro" id="IPR050905">
    <property type="entry name" value="Plant_NBS-LRR"/>
</dbReference>
<keyword evidence="4" id="KW-0611">Plant defense</keyword>
<protein>
    <recommendedName>
        <fullName evidence="5">Disease resistance R13L4/SHOC-2-like LRR domain-containing protein</fullName>
    </recommendedName>
</protein>
<dbReference type="EMBL" id="JBGMDY010000002">
    <property type="protein sequence ID" value="KAL2343201.1"/>
    <property type="molecule type" value="Genomic_DNA"/>
</dbReference>
<dbReference type="InterPro" id="IPR027417">
    <property type="entry name" value="P-loop_NTPase"/>
</dbReference>
<reference evidence="6 7" key="1">
    <citation type="submission" date="2024-08" db="EMBL/GenBank/DDBJ databases">
        <title>Insights into the chromosomal genome structure of Flemingia macrophylla.</title>
        <authorList>
            <person name="Ding Y."/>
            <person name="Zhao Y."/>
            <person name="Bi W."/>
            <person name="Wu M."/>
            <person name="Zhao G."/>
            <person name="Gong Y."/>
            <person name="Li W."/>
            <person name="Zhang P."/>
        </authorList>
    </citation>
    <scope>NUCLEOTIDE SEQUENCE [LARGE SCALE GENOMIC DNA]</scope>
    <source>
        <strain evidence="6">DYQJB</strain>
        <tissue evidence="6">Leaf</tissue>
    </source>
</reference>
<dbReference type="SUPFAM" id="SSF52540">
    <property type="entry name" value="P-loop containing nucleoside triphosphate hydrolases"/>
    <property type="match status" value="1"/>
</dbReference>
<evidence type="ECO:0000313" key="6">
    <source>
        <dbReference type="EMBL" id="KAL2343201.1"/>
    </source>
</evidence>
<evidence type="ECO:0000256" key="2">
    <source>
        <dbReference type="ARBA" id="ARBA00022737"/>
    </source>
</evidence>
<dbReference type="AlphaFoldDB" id="A0ABD1N5P6"/>
<dbReference type="PANTHER" id="PTHR33463:SF179">
    <property type="entry name" value="NB-ARC DOMAIN-CONTAINING PROTEIN"/>
    <property type="match status" value="1"/>
</dbReference>
<dbReference type="GO" id="GO:0006952">
    <property type="term" value="P:defense response"/>
    <property type="evidence" value="ECO:0007669"/>
    <property type="project" value="UniProtKB-KW"/>
</dbReference>
<evidence type="ECO:0000256" key="4">
    <source>
        <dbReference type="ARBA" id="ARBA00022821"/>
    </source>
</evidence>
<dbReference type="Proteomes" id="UP001603857">
    <property type="component" value="Unassembled WGS sequence"/>
</dbReference>
<dbReference type="GO" id="GO:0005524">
    <property type="term" value="F:ATP binding"/>
    <property type="evidence" value="ECO:0007669"/>
    <property type="project" value="UniProtKB-KW"/>
</dbReference>
<evidence type="ECO:0000256" key="1">
    <source>
        <dbReference type="ARBA" id="ARBA00022614"/>
    </source>
</evidence>
<dbReference type="InterPro" id="IPR055414">
    <property type="entry name" value="LRR_R13L4/SHOC2-like"/>
</dbReference>
<organism evidence="6 7">
    <name type="scientific">Flemingia macrophylla</name>
    <dbReference type="NCBI Taxonomy" id="520843"/>
    <lineage>
        <taxon>Eukaryota</taxon>
        <taxon>Viridiplantae</taxon>
        <taxon>Streptophyta</taxon>
        <taxon>Embryophyta</taxon>
        <taxon>Tracheophyta</taxon>
        <taxon>Spermatophyta</taxon>
        <taxon>Magnoliopsida</taxon>
        <taxon>eudicotyledons</taxon>
        <taxon>Gunneridae</taxon>
        <taxon>Pentapetalae</taxon>
        <taxon>rosids</taxon>
        <taxon>fabids</taxon>
        <taxon>Fabales</taxon>
        <taxon>Fabaceae</taxon>
        <taxon>Papilionoideae</taxon>
        <taxon>50 kb inversion clade</taxon>
        <taxon>NPAAA clade</taxon>
        <taxon>indigoferoid/millettioid clade</taxon>
        <taxon>Phaseoleae</taxon>
        <taxon>Flemingia</taxon>
    </lineage>
</organism>
<evidence type="ECO:0000259" key="5">
    <source>
        <dbReference type="Pfam" id="PF23598"/>
    </source>
</evidence>
<gene>
    <name evidence="6" type="ORF">Fmac_004486</name>
</gene>
<dbReference type="InterPro" id="IPR042197">
    <property type="entry name" value="Apaf_helical"/>
</dbReference>
<keyword evidence="7" id="KW-1185">Reference proteome</keyword>
<dbReference type="Gene3D" id="1.10.8.430">
    <property type="entry name" value="Helical domain of apoptotic protease-activating factors"/>
    <property type="match status" value="1"/>
</dbReference>
<dbReference type="SMART" id="SM00369">
    <property type="entry name" value="LRR_TYP"/>
    <property type="match status" value="2"/>
</dbReference>
<dbReference type="Pfam" id="PF23598">
    <property type="entry name" value="LRR_14"/>
    <property type="match status" value="1"/>
</dbReference>
<dbReference type="InterPro" id="IPR003591">
    <property type="entry name" value="Leu-rich_rpt_typical-subtyp"/>
</dbReference>
<dbReference type="SUPFAM" id="SSF52058">
    <property type="entry name" value="L domain-like"/>
    <property type="match status" value="1"/>
</dbReference>
<name>A0ABD1N5P6_9FABA</name>
<keyword evidence="2" id="KW-0677">Repeat</keyword>
<dbReference type="Gene3D" id="3.80.10.10">
    <property type="entry name" value="Ribonuclease Inhibitor"/>
    <property type="match status" value="2"/>
</dbReference>
<evidence type="ECO:0000256" key="3">
    <source>
        <dbReference type="ARBA" id="ARBA00022741"/>
    </source>
</evidence>
<dbReference type="InterPro" id="IPR032675">
    <property type="entry name" value="LRR_dom_sf"/>
</dbReference>
<keyword evidence="3" id="KW-0547">Nucleotide-binding</keyword>
<keyword evidence="1" id="KW-0433">Leucine-rich repeat</keyword>
<proteinExistence type="predicted"/>
<evidence type="ECO:0000313" key="7">
    <source>
        <dbReference type="Proteomes" id="UP001603857"/>
    </source>
</evidence>